<dbReference type="PATRIC" id="fig|158899.10.peg.3247"/>
<reference evidence="2 3" key="1">
    <citation type="submission" date="2015-11" db="EMBL/GenBank/DDBJ databases">
        <title>Exploring the genomic traits of fungus-feeding bacterial genus Collimonas.</title>
        <authorList>
            <person name="Song C."/>
            <person name="Schmidt R."/>
            <person name="de Jager V."/>
            <person name="Krzyzanowska D."/>
            <person name="Jongedijk E."/>
            <person name="Cankar K."/>
            <person name="Beekwilder J."/>
            <person name="van Veen A."/>
            <person name="de Boer W."/>
            <person name="van Veen J.A."/>
            <person name="Garbeva P."/>
        </authorList>
    </citation>
    <scope>NUCLEOTIDE SEQUENCE [LARGE SCALE GENOMIC DNA]</scope>
    <source>
        <strain evidence="2 3">Ter6</strain>
    </source>
</reference>
<dbReference type="EMBL" id="CP013232">
    <property type="protein sequence ID" value="AMO95908.1"/>
    <property type="molecule type" value="Genomic_DNA"/>
</dbReference>
<evidence type="ECO:0000256" key="1">
    <source>
        <dbReference type="SAM" id="MobiDB-lite"/>
    </source>
</evidence>
<gene>
    <name evidence="2" type="ORF">CFter6_3265</name>
</gene>
<sequence>MQTTPCIAKYTHLPEPVLTPLSSKLTSPESDAGNSVP</sequence>
<evidence type="ECO:0000313" key="3">
    <source>
        <dbReference type="Proteomes" id="UP000072421"/>
    </source>
</evidence>
<accession>A0A127PDM8</accession>
<dbReference type="Proteomes" id="UP000072421">
    <property type="component" value="Chromosome"/>
</dbReference>
<organism evidence="2">
    <name type="scientific">Collimonas fungivorans</name>
    <dbReference type="NCBI Taxonomy" id="158899"/>
    <lineage>
        <taxon>Bacteria</taxon>
        <taxon>Pseudomonadati</taxon>
        <taxon>Pseudomonadota</taxon>
        <taxon>Betaproteobacteria</taxon>
        <taxon>Burkholderiales</taxon>
        <taxon>Oxalobacteraceae</taxon>
        <taxon>Collimonas</taxon>
    </lineage>
</organism>
<evidence type="ECO:0000313" key="2">
    <source>
        <dbReference type="EMBL" id="AMO95908.1"/>
    </source>
</evidence>
<name>A0A127PDM8_9BURK</name>
<proteinExistence type="predicted"/>
<protein>
    <submittedName>
        <fullName evidence="2">Uncharacterized protein</fullName>
    </submittedName>
</protein>
<dbReference type="AlphaFoldDB" id="A0A127PDM8"/>
<feature type="region of interest" description="Disordered" evidence="1">
    <location>
        <begin position="18"/>
        <end position="37"/>
    </location>
</feature>
<feature type="compositionally biased region" description="Polar residues" evidence="1">
    <location>
        <begin position="20"/>
        <end position="37"/>
    </location>
</feature>